<dbReference type="PANTHER" id="PTHR15852">
    <property type="entry name" value="PLASTID TRANSCRIPTIONALLY ACTIVE PROTEIN"/>
    <property type="match status" value="1"/>
</dbReference>
<dbReference type="Proteomes" id="UP000530660">
    <property type="component" value="Unassembled WGS sequence"/>
</dbReference>
<organism evidence="1 2">
    <name type="scientific">Cyanidiococcus yangmingshanensis</name>
    <dbReference type="NCBI Taxonomy" id="2690220"/>
    <lineage>
        <taxon>Eukaryota</taxon>
        <taxon>Rhodophyta</taxon>
        <taxon>Bangiophyceae</taxon>
        <taxon>Cyanidiales</taxon>
        <taxon>Cyanidiaceae</taxon>
        <taxon>Cyanidiococcus</taxon>
    </lineage>
</organism>
<sequence>MRSKQDREADERSGEPSLVVDVWLAGAVSVHGRETLRALSLLRWAVSLLKTPEKRAMFVFGGVGIIERSLVPSNERLQVFRTRVERRLAPVDRRPPPHDARATRAPTRFLMSAEPEPINYNDQEEDENGSAARCDQLNGQTAEARAWTTGKQPLATGSKRTIARAQAGLYSRRLDYRTRLDLRRFQLWLQILLEDLVATPLTWYHTLRNRRAEYAQMPQTPSSQLEPDCRACHGLGFETCGHCKGLGHRYFWGSSRREEYDRMVRSGEARHWRTMLYGLFHIERREVRCRRCRGFGWVSCPVCHGHKLPKEWETMYL</sequence>
<keyword evidence="2" id="KW-1185">Reference proteome</keyword>
<gene>
    <name evidence="1" type="ORF">F1559_000375</name>
</gene>
<proteinExistence type="predicted"/>
<dbReference type="EMBL" id="VWRR01000012">
    <property type="protein sequence ID" value="KAF6001859.1"/>
    <property type="molecule type" value="Genomic_DNA"/>
</dbReference>
<accession>A0A7J7IGQ2</accession>
<dbReference type="AlphaFoldDB" id="A0A7J7IGQ2"/>
<name>A0A7J7IGQ2_9RHOD</name>
<reference evidence="1 2" key="1">
    <citation type="journal article" date="2020" name="J. Phycol.">
        <title>Comparative genome analysis reveals Cyanidiococcus gen. nov., a new extremophilic red algal genus sister to Cyanidioschyzon (Cyanidioschyzonaceae, Rhodophyta).</title>
        <authorList>
            <person name="Liu S.-L."/>
            <person name="Chiang Y.-R."/>
            <person name="Yoon H.S."/>
            <person name="Fu H.-Y."/>
        </authorList>
    </citation>
    <scope>NUCLEOTIDE SEQUENCE [LARGE SCALE GENOMIC DNA]</scope>
    <source>
        <strain evidence="1 2">THAL066</strain>
    </source>
</reference>
<comment type="caution">
    <text evidence="1">The sequence shown here is derived from an EMBL/GenBank/DDBJ whole genome shotgun (WGS) entry which is preliminary data.</text>
</comment>
<evidence type="ECO:0000313" key="2">
    <source>
        <dbReference type="Proteomes" id="UP000530660"/>
    </source>
</evidence>
<protein>
    <submittedName>
        <fullName evidence="1">Uncharacterized protein</fullName>
    </submittedName>
</protein>
<dbReference type="PANTHER" id="PTHR15852:SF54">
    <property type="entry name" value="PROTEIN SSUH2 HOMOLOG"/>
    <property type="match status" value="1"/>
</dbReference>
<evidence type="ECO:0000313" key="1">
    <source>
        <dbReference type="EMBL" id="KAF6001859.1"/>
    </source>
</evidence>
<dbReference type="OrthoDB" id="10488697at2759"/>